<feature type="domain" description="Peptidase S54 rhomboid" evidence="8">
    <location>
        <begin position="165"/>
        <end position="248"/>
    </location>
</feature>
<protein>
    <submittedName>
        <fullName evidence="9">Rhomboid family intramembrane serine protease</fullName>
    </submittedName>
</protein>
<evidence type="ECO:0000256" key="7">
    <source>
        <dbReference type="SAM" id="Phobius"/>
    </source>
</evidence>
<dbReference type="Proteomes" id="UP000305398">
    <property type="component" value="Chromosome"/>
</dbReference>
<name>A0A5B7ZXM3_9BACT</name>
<keyword evidence="4" id="KW-0378">Hydrolase</keyword>
<dbReference type="GO" id="GO:0004252">
    <property type="term" value="F:serine-type endopeptidase activity"/>
    <property type="evidence" value="ECO:0007669"/>
    <property type="project" value="InterPro"/>
</dbReference>
<comment type="similarity">
    <text evidence="2">Belongs to the peptidase S54 family.</text>
</comment>
<evidence type="ECO:0000313" key="10">
    <source>
        <dbReference type="Proteomes" id="UP000305398"/>
    </source>
</evidence>
<dbReference type="OrthoDB" id="9807874at2"/>
<evidence type="ECO:0000256" key="4">
    <source>
        <dbReference type="ARBA" id="ARBA00022801"/>
    </source>
</evidence>
<dbReference type="AlphaFoldDB" id="A0A5B7ZXM3"/>
<feature type="transmembrane region" description="Helical" evidence="7">
    <location>
        <begin position="199"/>
        <end position="221"/>
    </location>
</feature>
<keyword evidence="10" id="KW-1185">Reference proteome</keyword>
<dbReference type="InterPro" id="IPR050925">
    <property type="entry name" value="Rhomboid_protease_S54"/>
</dbReference>
<dbReference type="EMBL" id="CP040896">
    <property type="protein sequence ID" value="QDA59315.1"/>
    <property type="molecule type" value="Genomic_DNA"/>
</dbReference>
<feature type="transmembrane region" description="Helical" evidence="7">
    <location>
        <begin position="175"/>
        <end position="193"/>
    </location>
</feature>
<proteinExistence type="inferred from homology"/>
<dbReference type="InterPro" id="IPR022764">
    <property type="entry name" value="Peptidase_S54_rhomboid_dom"/>
</dbReference>
<dbReference type="Pfam" id="PF01694">
    <property type="entry name" value="Rhomboid"/>
    <property type="match status" value="2"/>
</dbReference>
<reference evidence="9 10" key="1">
    <citation type="submission" date="2019-06" db="EMBL/GenBank/DDBJ databases">
        <authorList>
            <person name="Srinivasan S."/>
        </authorList>
    </citation>
    <scope>NUCLEOTIDE SEQUENCE [LARGE SCALE GENOMIC DNA]</scope>
    <source>
        <strain evidence="9 10">17J68-5</strain>
    </source>
</reference>
<feature type="transmembrane region" description="Helical" evidence="7">
    <location>
        <begin position="47"/>
        <end position="71"/>
    </location>
</feature>
<keyword evidence="5 7" id="KW-1133">Transmembrane helix</keyword>
<keyword evidence="6 7" id="KW-0472">Membrane</keyword>
<evidence type="ECO:0000256" key="5">
    <source>
        <dbReference type="ARBA" id="ARBA00022989"/>
    </source>
</evidence>
<dbReference type="RefSeq" id="WP_139514489.1">
    <property type="nucleotide sequence ID" value="NZ_CP040896.1"/>
</dbReference>
<evidence type="ECO:0000313" key="9">
    <source>
        <dbReference type="EMBL" id="QDA59315.1"/>
    </source>
</evidence>
<dbReference type="KEGG" id="hyj:FHG12_03990"/>
<dbReference type="PANTHER" id="PTHR43731:SF14">
    <property type="entry name" value="PRESENILIN-ASSOCIATED RHOMBOID-LIKE PROTEIN, MITOCHONDRIAL"/>
    <property type="match status" value="1"/>
</dbReference>
<dbReference type="GO" id="GO:0006508">
    <property type="term" value="P:proteolysis"/>
    <property type="evidence" value="ECO:0007669"/>
    <property type="project" value="UniProtKB-KW"/>
</dbReference>
<organism evidence="9 10">
    <name type="scientific">Hymenobacter jejuensis</name>
    <dbReference type="NCBI Taxonomy" id="2502781"/>
    <lineage>
        <taxon>Bacteria</taxon>
        <taxon>Pseudomonadati</taxon>
        <taxon>Bacteroidota</taxon>
        <taxon>Cytophagia</taxon>
        <taxon>Cytophagales</taxon>
        <taxon>Hymenobacteraceae</taxon>
        <taxon>Hymenobacter</taxon>
    </lineage>
</organism>
<dbReference type="PANTHER" id="PTHR43731">
    <property type="entry name" value="RHOMBOID PROTEASE"/>
    <property type="match status" value="1"/>
</dbReference>
<accession>A0A5B7ZXM3</accession>
<evidence type="ECO:0000256" key="6">
    <source>
        <dbReference type="ARBA" id="ARBA00023136"/>
    </source>
</evidence>
<keyword evidence="9" id="KW-0645">Protease</keyword>
<dbReference type="Gene3D" id="1.20.1540.10">
    <property type="entry name" value="Rhomboid-like"/>
    <property type="match status" value="1"/>
</dbReference>
<feature type="transmembrane region" description="Helical" evidence="7">
    <location>
        <begin position="233"/>
        <end position="252"/>
    </location>
</feature>
<evidence type="ECO:0000256" key="1">
    <source>
        <dbReference type="ARBA" id="ARBA00004141"/>
    </source>
</evidence>
<evidence type="ECO:0000256" key="2">
    <source>
        <dbReference type="ARBA" id="ARBA00009045"/>
    </source>
</evidence>
<dbReference type="GO" id="GO:0016020">
    <property type="term" value="C:membrane"/>
    <property type="evidence" value="ECO:0007669"/>
    <property type="project" value="UniProtKB-SubCell"/>
</dbReference>
<comment type="subcellular location">
    <subcellularLocation>
        <location evidence="1">Membrane</location>
        <topology evidence="1">Multi-pass membrane protein</topology>
    </subcellularLocation>
</comment>
<evidence type="ECO:0000259" key="8">
    <source>
        <dbReference type="Pfam" id="PF01694"/>
    </source>
</evidence>
<feature type="domain" description="Peptidase S54 rhomboid" evidence="8">
    <location>
        <begin position="43"/>
        <end position="100"/>
    </location>
</feature>
<feature type="transmembrane region" description="Helical" evidence="7">
    <location>
        <begin position="6"/>
        <end position="26"/>
    </location>
</feature>
<feature type="transmembrane region" description="Helical" evidence="7">
    <location>
        <begin position="83"/>
        <end position="104"/>
    </location>
</feature>
<keyword evidence="3 7" id="KW-0812">Transmembrane</keyword>
<sequence>MFNLTPTVRIILFINIGVYLLQTQLGPRLDFIALFPVFSELFKPWQFLTYMFAHGGFMHILFNMFGLISFGPLLEQRWGGNRFLTFWLVCGIGAGVLYSGVRYYELKKMNESRIEFINEPSGGNFADFFRANAPEARGYEVVATALQRNAQDQGLVASATESVNAVYERSVNSPMVGASGALFGILFAFAYLFPNTELIMLFLPIPIKAKYLVFFYALFELYSGVHRTPGDNVAHFAHLGGMLIGFLLLKFWEHSRTRFY</sequence>
<evidence type="ECO:0000256" key="3">
    <source>
        <dbReference type="ARBA" id="ARBA00022692"/>
    </source>
</evidence>
<gene>
    <name evidence="9" type="ORF">FHG12_03990</name>
</gene>
<dbReference type="SUPFAM" id="SSF144091">
    <property type="entry name" value="Rhomboid-like"/>
    <property type="match status" value="1"/>
</dbReference>
<dbReference type="InterPro" id="IPR035952">
    <property type="entry name" value="Rhomboid-like_sf"/>
</dbReference>